<accession>A0A949ND97</accession>
<dbReference type="InterPro" id="IPR008920">
    <property type="entry name" value="TF_FadR/GntR_C"/>
</dbReference>
<keyword evidence="2" id="KW-0238">DNA-binding</keyword>
<dbReference type="Pfam" id="PF07729">
    <property type="entry name" value="FCD"/>
    <property type="match status" value="1"/>
</dbReference>
<proteinExistence type="predicted"/>
<dbReference type="RefSeq" id="WP_158342364.1">
    <property type="nucleotide sequence ID" value="NZ_JAHQCW010000004.1"/>
</dbReference>
<dbReference type="SMART" id="SM00895">
    <property type="entry name" value="FCD"/>
    <property type="match status" value="1"/>
</dbReference>
<dbReference type="PANTHER" id="PTHR43537:SF5">
    <property type="entry name" value="UXU OPERON TRANSCRIPTIONAL REGULATOR"/>
    <property type="match status" value="1"/>
</dbReference>
<evidence type="ECO:0000256" key="2">
    <source>
        <dbReference type="ARBA" id="ARBA00023125"/>
    </source>
</evidence>
<dbReference type="GO" id="GO:0003700">
    <property type="term" value="F:DNA-binding transcription factor activity"/>
    <property type="evidence" value="ECO:0007669"/>
    <property type="project" value="InterPro"/>
</dbReference>
<keyword evidence="1" id="KW-0805">Transcription regulation</keyword>
<dbReference type="SUPFAM" id="SSF46785">
    <property type="entry name" value="Winged helix' DNA-binding domain"/>
    <property type="match status" value="1"/>
</dbReference>
<dbReference type="SUPFAM" id="SSF48008">
    <property type="entry name" value="GntR ligand-binding domain-like"/>
    <property type="match status" value="1"/>
</dbReference>
<organism evidence="5 6">
    <name type="scientific">Diplocloster agilis</name>
    <dbReference type="NCBI Taxonomy" id="2850323"/>
    <lineage>
        <taxon>Bacteria</taxon>
        <taxon>Bacillati</taxon>
        <taxon>Bacillota</taxon>
        <taxon>Clostridia</taxon>
        <taxon>Lachnospirales</taxon>
        <taxon>Lachnospiraceae</taxon>
        <taxon>Diplocloster</taxon>
    </lineage>
</organism>
<dbReference type="InterPro" id="IPR036388">
    <property type="entry name" value="WH-like_DNA-bd_sf"/>
</dbReference>
<evidence type="ECO:0000259" key="4">
    <source>
        <dbReference type="PROSITE" id="PS50949"/>
    </source>
</evidence>
<dbReference type="PRINTS" id="PR00035">
    <property type="entry name" value="HTHGNTR"/>
</dbReference>
<dbReference type="PROSITE" id="PS50949">
    <property type="entry name" value="HTH_GNTR"/>
    <property type="match status" value="1"/>
</dbReference>
<keyword evidence="6" id="KW-1185">Reference proteome</keyword>
<dbReference type="CDD" id="cd07377">
    <property type="entry name" value="WHTH_GntR"/>
    <property type="match status" value="1"/>
</dbReference>
<dbReference type="EMBL" id="JAHQCW010000004">
    <property type="protein sequence ID" value="MBU9735736.1"/>
    <property type="molecule type" value="Genomic_DNA"/>
</dbReference>
<gene>
    <name evidence="5" type="ORF">KTH89_04250</name>
</gene>
<dbReference type="InterPro" id="IPR011711">
    <property type="entry name" value="GntR_C"/>
</dbReference>
<keyword evidence="3" id="KW-0804">Transcription</keyword>
<dbReference type="PANTHER" id="PTHR43537">
    <property type="entry name" value="TRANSCRIPTIONAL REGULATOR, GNTR FAMILY"/>
    <property type="match status" value="1"/>
</dbReference>
<dbReference type="Proteomes" id="UP000712157">
    <property type="component" value="Unassembled WGS sequence"/>
</dbReference>
<evidence type="ECO:0000313" key="5">
    <source>
        <dbReference type="EMBL" id="MBU9735736.1"/>
    </source>
</evidence>
<evidence type="ECO:0000256" key="1">
    <source>
        <dbReference type="ARBA" id="ARBA00023015"/>
    </source>
</evidence>
<reference evidence="5" key="1">
    <citation type="submission" date="2021-06" db="EMBL/GenBank/DDBJ databases">
        <title>Description of novel taxa of the family Lachnospiraceae.</title>
        <authorList>
            <person name="Chaplin A.V."/>
            <person name="Sokolova S.R."/>
            <person name="Pikina A.P."/>
            <person name="Korzhanova M."/>
            <person name="Belova V."/>
            <person name="Korostin D."/>
            <person name="Efimov B.A."/>
        </authorList>
    </citation>
    <scope>NUCLEOTIDE SEQUENCE</scope>
    <source>
        <strain evidence="5">ASD5720</strain>
    </source>
</reference>
<feature type="domain" description="HTH gntR-type" evidence="4">
    <location>
        <begin position="12"/>
        <end position="80"/>
    </location>
</feature>
<dbReference type="GO" id="GO:0003677">
    <property type="term" value="F:DNA binding"/>
    <property type="evidence" value="ECO:0007669"/>
    <property type="project" value="UniProtKB-KW"/>
</dbReference>
<dbReference type="InterPro" id="IPR000524">
    <property type="entry name" value="Tscrpt_reg_HTH_GntR"/>
</dbReference>
<dbReference type="SMART" id="SM00345">
    <property type="entry name" value="HTH_GNTR"/>
    <property type="match status" value="1"/>
</dbReference>
<dbReference type="Gene3D" id="1.10.10.10">
    <property type="entry name" value="Winged helix-like DNA-binding domain superfamily/Winged helix DNA-binding domain"/>
    <property type="match status" value="1"/>
</dbReference>
<dbReference type="Gene3D" id="1.20.120.530">
    <property type="entry name" value="GntR ligand-binding domain-like"/>
    <property type="match status" value="1"/>
</dbReference>
<protein>
    <submittedName>
        <fullName evidence="5">GntR family transcriptional regulator</fullName>
    </submittedName>
</protein>
<evidence type="ECO:0000256" key="3">
    <source>
        <dbReference type="ARBA" id="ARBA00023163"/>
    </source>
</evidence>
<evidence type="ECO:0000313" key="6">
    <source>
        <dbReference type="Proteomes" id="UP000712157"/>
    </source>
</evidence>
<dbReference type="AlphaFoldDB" id="A0A949ND97"/>
<dbReference type="Pfam" id="PF00392">
    <property type="entry name" value="GntR"/>
    <property type="match status" value="1"/>
</dbReference>
<comment type="caution">
    <text evidence="5">The sequence shown here is derived from an EMBL/GenBank/DDBJ whole genome shotgun (WGS) entry which is preliminary data.</text>
</comment>
<sequence length="246" mass="28681">MANQKIEPIEKKNVAELVFQKMLNMIIEGTWKQGEMIPSENELREAFSVSRDTVRQAVHRLSALGILRSRQGKGTYVEQIDTSFYFNMLVPSLFLTGGDSISILEFEKCIQAESVRIVCKRASDEEIDVLQTYLDKMGKTKDYDEYFEYDMGYHCYLSQLTGNSLFIKSMEIIQKLLHVYLRDIVAFHGSEKSLQQHEECYRRIRERDAEGAVQVMVEHCDMLLERMQNWLSHSEEDNNRRKGGEL</sequence>
<dbReference type="InterPro" id="IPR036390">
    <property type="entry name" value="WH_DNA-bd_sf"/>
</dbReference>
<name>A0A949ND97_9FIRM</name>